<dbReference type="AlphaFoldDB" id="A0A7T8HK41"/>
<sequence length="100" mass="11448">MEQTRKDTVIEVLCRAPSCTIIRVFKYPGGRYTTSPRKVHQGPSGTPMSILARKRGVHLPTVSRFIKKDLGYKSYALKVRHLLTDAQKAKRSRRKEFSCL</sequence>
<evidence type="ECO:0000313" key="1">
    <source>
        <dbReference type="EMBL" id="QQP50910.1"/>
    </source>
</evidence>
<dbReference type="EMBL" id="CP045896">
    <property type="protein sequence ID" value="QQP50910.1"/>
    <property type="molecule type" value="Genomic_DNA"/>
</dbReference>
<gene>
    <name evidence="1" type="ORF">FKW44_012068</name>
</gene>
<keyword evidence="2" id="KW-1185">Reference proteome</keyword>
<protein>
    <submittedName>
        <fullName evidence="1">Uncharacterized protein</fullName>
    </submittedName>
</protein>
<proteinExistence type="predicted"/>
<organism evidence="1 2">
    <name type="scientific">Caligus rogercresseyi</name>
    <name type="common">Sea louse</name>
    <dbReference type="NCBI Taxonomy" id="217165"/>
    <lineage>
        <taxon>Eukaryota</taxon>
        <taxon>Metazoa</taxon>
        <taxon>Ecdysozoa</taxon>
        <taxon>Arthropoda</taxon>
        <taxon>Crustacea</taxon>
        <taxon>Multicrustacea</taxon>
        <taxon>Hexanauplia</taxon>
        <taxon>Copepoda</taxon>
        <taxon>Siphonostomatoida</taxon>
        <taxon>Caligidae</taxon>
        <taxon>Caligus</taxon>
    </lineage>
</organism>
<evidence type="ECO:0000313" key="2">
    <source>
        <dbReference type="Proteomes" id="UP000595437"/>
    </source>
</evidence>
<reference evidence="2" key="1">
    <citation type="submission" date="2021-01" db="EMBL/GenBank/DDBJ databases">
        <title>Caligus Genome Assembly.</title>
        <authorList>
            <person name="Gallardo-Escarate C."/>
        </authorList>
    </citation>
    <scope>NUCLEOTIDE SEQUENCE [LARGE SCALE GENOMIC DNA]</scope>
</reference>
<dbReference type="OrthoDB" id="9981685at2759"/>
<accession>A0A7T8HK41</accession>
<name>A0A7T8HK41_CALRO</name>
<dbReference type="Proteomes" id="UP000595437">
    <property type="component" value="Chromosome 7"/>
</dbReference>